<dbReference type="CDD" id="cd06261">
    <property type="entry name" value="TM_PBP2"/>
    <property type="match status" value="1"/>
</dbReference>
<evidence type="ECO:0000256" key="4">
    <source>
        <dbReference type="ARBA" id="ARBA00022692"/>
    </source>
</evidence>
<evidence type="ECO:0000313" key="9">
    <source>
        <dbReference type="EMBL" id="MBZ2195431.1"/>
    </source>
</evidence>
<feature type="transmembrane region" description="Helical" evidence="7">
    <location>
        <begin position="149"/>
        <end position="168"/>
    </location>
</feature>
<evidence type="ECO:0000256" key="6">
    <source>
        <dbReference type="ARBA" id="ARBA00023136"/>
    </source>
</evidence>
<evidence type="ECO:0000256" key="7">
    <source>
        <dbReference type="RuleBase" id="RU363032"/>
    </source>
</evidence>
<comment type="similarity">
    <text evidence="7">Belongs to the binding-protein-dependent transport system permease family.</text>
</comment>
<dbReference type="PROSITE" id="PS50928">
    <property type="entry name" value="ABC_TM1"/>
    <property type="match status" value="1"/>
</dbReference>
<feature type="transmembrane region" description="Helical" evidence="7">
    <location>
        <begin position="118"/>
        <end position="143"/>
    </location>
</feature>
<proteinExistence type="inferred from homology"/>
<feature type="domain" description="ABC transmembrane type-1" evidence="8">
    <location>
        <begin position="81"/>
        <end position="271"/>
    </location>
</feature>
<comment type="caution">
    <text evidence="9">The sequence shown here is derived from an EMBL/GenBank/DDBJ whole genome shotgun (WGS) entry which is preliminary data.</text>
</comment>
<dbReference type="Gene3D" id="1.10.3720.10">
    <property type="entry name" value="MetI-like"/>
    <property type="match status" value="1"/>
</dbReference>
<evidence type="ECO:0000256" key="5">
    <source>
        <dbReference type="ARBA" id="ARBA00022989"/>
    </source>
</evidence>
<sequence>MAAPVSVQGRNLPSWTRGAPRAAAVVALLAWSLFPILWIVLTSLKTRLEILADEPVFWFTPTLDAYRRTLFSPGAGVLSDLLNSVGITMASTVATILVAGLAAYSLARFAFRGKGPVLTFILASRLLPPISAVIPLFLLFSTFGLIDTHAALILVYTALNAPFAAWLLKSFFEGVPKELEEAAELDGCSALGAFFRVTMRLAAPGIVATGIITGNMAWNEFLFAFMFTSVDATTLPLALAELKGGEQIAWQDLGARATLLMLPALTVGLWSQKYLVSGLTAGSLK</sequence>
<keyword evidence="4 7" id="KW-0812">Transmembrane</keyword>
<dbReference type="InterPro" id="IPR050901">
    <property type="entry name" value="BP-dep_ABC_trans_perm"/>
</dbReference>
<dbReference type="PANTHER" id="PTHR32243">
    <property type="entry name" value="MALTOSE TRANSPORT SYSTEM PERMEASE-RELATED"/>
    <property type="match status" value="1"/>
</dbReference>
<evidence type="ECO:0000259" key="8">
    <source>
        <dbReference type="PROSITE" id="PS50928"/>
    </source>
</evidence>
<keyword evidence="3" id="KW-1003">Cell membrane</keyword>
<dbReference type="PANTHER" id="PTHR32243:SF18">
    <property type="entry name" value="INNER MEMBRANE ABC TRANSPORTER PERMEASE PROTEIN YCJP"/>
    <property type="match status" value="1"/>
</dbReference>
<evidence type="ECO:0000256" key="1">
    <source>
        <dbReference type="ARBA" id="ARBA00004651"/>
    </source>
</evidence>
<feature type="transmembrane region" description="Helical" evidence="7">
    <location>
        <begin position="21"/>
        <end position="41"/>
    </location>
</feature>
<dbReference type="InterPro" id="IPR000515">
    <property type="entry name" value="MetI-like"/>
</dbReference>
<keyword evidence="10" id="KW-1185">Reference proteome</keyword>
<dbReference type="Pfam" id="PF00528">
    <property type="entry name" value="BPD_transp_1"/>
    <property type="match status" value="1"/>
</dbReference>
<gene>
    <name evidence="9" type="ORF">KCQ71_04660</name>
</gene>
<accession>A0ABS7S832</accession>
<evidence type="ECO:0000256" key="3">
    <source>
        <dbReference type="ARBA" id="ARBA00022475"/>
    </source>
</evidence>
<keyword evidence="6 7" id="KW-0472">Membrane</keyword>
<dbReference type="RefSeq" id="WP_223403368.1">
    <property type="nucleotide sequence ID" value="NZ_JAGSHT010000004.1"/>
</dbReference>
<name>A0ABS7S832_9MICO</name>
<organism evidence="9 10">
    <name type="scientific">Occultella gossypii</name>
    <dbReference type="NCBI Taxonomy" id="2800820"/>
    <lineage>
        <taxon>Bacteria</taxon>
        <taxon>Bacillati</taxon>
        <taxon>Actinomycetota</taxon>
        <taxon>Actinomycetes</taxon>
        <taxon>Micrococcales</taxon>
        <taxon>Ruaniaceae</taxon>
        <taxon>Occultella</taxon>
    </lineage>
</organism>
<keyword evidence="2 7" id="KW-0813">Transport</keyword>
<evidence type="ECO:0000256" key="2">
    <source>
        <dbReference type="ARBA" id="ARBA00022448"/>
    </source>
</evidence>
<dbReference type="EMBL" id="JAGSHT010000004">
    <property type="protein sequence ID" value="MBZ2195431.1"/>
    <property type="molecule type" value="Genomic_DNA"/>
</dbReference>
<dbReference type="SUPFAM" id="SSF161098">
    <property type="entry name" value="MetI-like"/>
    <property type="match status" value="1"/>
</dbReference>
<evidence type="ECO:0000313" key="10">
    <source>
        <dbReference type="Proteomes" id="UP000826651"/>
    </source>
</evidence>
<dbReference type="InterPro" id="IPR035906">
    <property type="entry name" value="MetI-like_sf"/>
</dbReference>
<comment type="subcellular location">
    <subcellularLocation>
        <location evidence="1 7">Cell membrane</location>
        <topology evidence="1 7">Multi-pass membrane protein</topology>
    </subcellularLocation>
</comment>
<dbReference type="Proteomes" id="UP000826651">
    <property type="component" value="Unassembled WGS sequence"/>
</dbReference>
<reference evidence="9 10" key="1">
    <citation type="submission" date="2021-04" db="EMBL/GenBank/DDBJ databases">
        <title>Ruania sp. nov., isolated from sandy soil of mangrove forest.</title>
        <authorList>
            <person name="Ge X."/>
            <person name="Huang R."/>
            <person name="Liu W."/>
        </authorList>
    </citation>
    <scope>NUCLEOTIDE SEQUENCE [LARGE SCALE GENOMIC DNA]</scope>
    <source>
        <strain evidence="9 10">N2-46</strain>
    </source>
</reference>
<keyword evidence="5 7" id="KW-1133">Transmembrane helix</keyword>
<protein>
    <submittedName>
        <fullName evidence="9">Carbohydrate ABC transporter permease</fullName>
    </submittedName>
</protein>
<feature type="transmembrane region" description="Helical" evidence="7">
    <location>
        <begin position="81"/>
        <end position="106"/>
    </location>
</feature>